<dbReference type="InterPro" id="IPR013968">
    <property type="entry name" value="PKS_KR"/>
</dbReference>
<dbReference type="PROSITE" id="PS00012">
    <property type="entry name" value="PHOSPHOPANTETHEINE"/>
    <property type="match status" value="1"/>
</dbReference>
<evidence type="ECO:0000256" key="2">
    <source>
        <dbReference type="ARBA" id="ARBA00022553"/>
    </source>
</evidence>
<evidence type="ECO:0000256" key="3">
    <source>
        <dbReference type="ARBA" id="ARBA00022679"/>
    </source>
</evidence>
<dbReference type="Pfam" id="PF00550">
    <property type="entry name" value="PP-binding"/>
    <property type="match status" value="1"/>
</dbReference>
<dbReference type="SMART" id="SM00822">
    <property type="entry name" value="PKS_KR"/>
    <property type="match status" value="1"/>
</dbReference>
<dbReference type="InterPro" id="IPR057326">
    <property type="entry name" value="KR_dom"/>
</dbReference>
<evidence type="ECO:0000256" key="4">
    <source>
        <dbReference type="SAM" id="MobiDB-lite"/>
    </source>
</evidence>
<evidence type="ECO:0000313" key="7">
    <source>
        <dbReference type="EMBL" id="MFD2465168.1"/>
    </source>
</evidence>
<dbReference type="Proteomes" id="UP001597419">
    <property type="component" value="Unassembled WGS sequence"/>
</dbReference>
<reference evidence="8" key="1">
    <citation type="journal article" date="2019" name="Int. J. Syst. Evol. Microbiol.">
        <title>The Global Catalogue of Microorganisms (GCM) 10K type strain sequencing project: providing services to taxonomists for standard genome sequencing and annotation.</title>
        <authorList>
            <consortium name="The Broad Institute Genomics Platform"/>
            <consortium name="The Broad Institute Genome Sequencing Center for Infectious Disease"/>
            <person name="Wu L."/>
            <person name="Ma J."/>
        </authorList>
    </citation>
    <scope>NUCLEOTIDE SEQUENCE [LARGE SCALE GENOMIC DNA]</scope>
    <source>
        <strain evidence="8">CGMCC 4.7643</strain>
    </source>
</reference>
<dbReference type="PANTHER" id="PTHR43775:SF37">
    <property type="entry name" value="SI:DKEY-61P9.11"/>
    <property type="match status" value="1"/>
</dbReference>
<dbReference type="Pfam" id="PF00109">
    <property type="entry name" value="ketoacyl-synt"/>
    <property type="match status" value="1"/>
</dbReference>
<protein>
    <submittedName>
        <fullName evidence="7">SDR family NAD(P)-dependent oxidoreductase</fullName>
    </submittedName>
</protein>
<feature type="domain" description="Ketosynthase family 3 (KS3)" evidence="6">
    <location>
        <begin position="11"/>
        <end position="436"/>
    </location>
</feature>
<dbReference type="InterPro" id="IPR016039">
    <property type="entry name" value="Thiolase-like"/>
</dbReference>
<dbReference type="PROSITE" id="PS50075">
    <property type="entry name" value="CARRIER"/>
    <property type="match status" value="1"/>
</dbReference>
<dbReference type="Pfam" id="PF02801">
    <property type="entry name" value="Ketoacyl-synt_C"/>
    <property type="match status" value="1"/>
</dbReference>
<keyword evidence="2" id="KW-0597">Phosphoprotein</keyword>
<sequence>MTDDTQEYPEPDSISVIGMSGRFPGAAGTTAFWANLMAGRSGVRPFTEEELAAVDPAVRRNPNFVPVVADVADVDLWDAAFFGFSPRIAELTDPQNRLFLECSWEALENAGYDPMGCPGVAGVVAGCGFPTYLMNNIFGHWDTMAEMGHLQLAIGNDRDALSTMVAYKLNLRGPSFTVQTSCSTSMVAVHLACTSLLTYESDVMLAGGVAIQSPQAEGYVYEEGGIASPDGVIRSLDAKGQGGVFGNGVGVVVLKRTADALRDGDQIYAQIIGSATNNDGLSRAGFAAPGLRGQSEVIAEALANAEVAPDTVSYVEAHGTGTLLGDAIELDAVSQAFQPRDPAAGPCAVGSVKPNIAHTDRASGVLGLIKTTLMLHHSRIPPQINFESPNAKLDTASGAFRVVTEAEKWPLGAGPRRAVVNSFGMGGTNAVAVLEEAPERAPREPAAPVPQVLVLSARSADALDEAARNLRDHLRAHPELDLADVAYTLQTGRTAFNHRRILACADVADAVAALSEPGAPRAHGRHQTFRHREVVVVVPGDRPTDAELAAAQALYEAEPVFRDALTEAAEAMGAAAAKVWEAPESGAVLRYALGKLVVSLGVPGRRFIGVGTGARVADCLAGTSPLTALRDTGDRPDDAELRKLAGDADLVLLELGDGRLLRAVATGAARDDDGSRVAALAASPAPAEVLVRELAGRLWLSGADPDWAAVHADGRRRRVALPTYPFERRRVWLDPAPGGLARPRSEERNEDIGQWFYAPVWRQAPRLVPAGLDTRLAEAGPWLVVATEATAPFAEALRGRLAVAGATADVLVESPAEPVSLGTLRPRVVLHTGAADDGVAENGVAENGVTGFDQAQWAGFDGVRRLVGELVRDGAADLPRILVLATKSAHVSGAGEVRPERAGLAGLARVIPQENPGLRCRVADIGAAPDLDALLADALDPGSADLAYHEGGRWQRDYEPFELPAPADGAVFRERGVYLLTGGLGQVCLAVAGHLADRYRARLALLTRTPLPAEDDWDAWLREHPAADPTGARICAVRALRAAGAEVLVLTADAADPAQVAAAVERVRAVFGEPHGVIHGAGIQSEEFFGLSHDLSVEQCREHYRAKLFGLRAIAGALDLDRLDFCVTLSSLATVLGAIGHSPYAAANAAMDGMADALFAAGHRRVLSVNWDSWPSATDGGEIGGATSTVAKYRMTYAEGIAALERALGAVGALPRLVNSTGDLRPRLEAWVDAGGLRQDAAGGDRHPRPPLPNPFVPAGDDIEKKVAEVWEEVMGLTGIGVLDNFFELGGHSLMAVRMIGKLRKSVGVNVPIAVLAECPTVRELADRIKILDPAAAGSDAKTRAAGSAG</sequence>
<dbReference type="SMART" id="SM00823">
    <property type="entry name" value="PKS_PP"/>
    <property type="match status" value="1"/>
</dbReference>
<dbReference type="InterPro" id="IPR020841">
    <property type="entry name" value="PKS_Beta-ketoAc_synthase_dom"/>
</dbReference>
<dbReference type="RefSeq" id="WP_345407274.1">
    <property type="nucleotide sequence ID" value="NZ_BAABHG010000022.1"/>
</dbReference>
<dbReference type="InterPro" id="IPR009081">
    <property type="entry name" value="PP-bd_ACP"/>
</dbReference>
<dbReference type="InterPro" id="IPR050091">
    <property type="entry name" value="PKS_NRPS_Biosynth_Enz"/>
</dbReference>
<dbReference type="CDD" id="cd00833">
    <property type="entry name" value="PKS"/>
    <property type="match status" value="1"/>
</dbReference>
<dbReference type="Gene3D" id="1.10.1200.10">
    <property type="entry name" value="ACP-like"/>
    <property type="match status" value="1"/>
</dbReference>
<dbReference type="PANTHER" id="PTHR43775">
    <property type="entry name" value="FATTY ACID SYNTHASE"/>
    <property type="match status" value="1"/>
</dbReference>
<feature type="domain" description="Carrier" evidence="5">
    <location>
        <begin position="1258"/>
        <end position="1333"/>
    </location>
</feature>
<evidence type="ECO:0000313" key="8">
    <source>
        <dbReference type="Proteomes" id="UP001597419"/>
    </source>
</evidence>
<dbReference type="InterPro" id="IPR020806">
    <property type="entry name" value="PKS_PP-bd"/>
</dbReference>
<dbReference type="Gene3D" id="3.40.47.10">
    <property type="match status" value="1"/>
</dbReference>
<dbReference type="SUPFAM" id="SSF51735">
    <property type="entry name" value="NAD(P)-binding Rossmann-fold domains"/>
    <property type="match status" value="2"/>
</dbReference>
<dbReference type="InterPro" id="IPR036291">
    <property type="entry name" value="NAD(P)-bd_dom_sf"/>
</dbReference>
<dbReference type="Gene3D" id="3.40.50.720">
    <property type="entry name" value="NAD(P)-binding Rossmann-like Domain"/>
    <property type="match status" value="1"/>
</dbReference>
<organism evidence="7 8">
    <name type="scientific">Amycolatopsis samaneae</name>
    <dbReference type="NCBI Taxonomy" id="664691"/>
    <lineage>
        <taxon>Bacteria</taxon>
        <taxon>Bacillati</taxon>
        <taxon>Actinomycetota</taxon>
        <taxon>Actinomycetes</taxon>
        <taxon>Pseudonocardiales</taxon>
        <taxon>Pseudonocardiaceae</taxon>
        <taxon>Amycolatopsis</taxon>
    </lineage>
</organism>
<dbReference type="SUPFAM" id="SSF47336">
    <property type="entry name" value="ACP-like"/>
    <property type="match status" value="1"/>
</dbReference>
<dbReference type="SUPFAM" id="SSF53901">
    <property type="entry name" value="Thiolase-like"/>
    <property type="match status" value="1"/>
</dbReference>
<dbReference type="InterPro" id="IPR036736">
    <property type="entry name" value="ACP-like_sf"/>
</dbReference>
<dbReference type="InterPro" id="IPR014031">
    <property type="entry name" value="Ketoacyl_synth_C"/>
</dbReference>
<evidence type="ECO:0000259" key="5">
    <source>
        <dbReference type="PROSITE" id="PS50075"/>
    </source>
</evidence>
<comment type="caution">
    <text evidence="7">The sequence shown here is derived from an EMBL/GenBank/DDBJ whole genome shotgun (WGS) entry which is preliminary data.</text>
</comment>
<gene>
    <name evidence="7" type="ORF">ACFSYJ_41580</name>
</gene>
<dbReference type="Pfam" id="PF22621">
    <property type="entry name" value="CurL-like_PKS_C"/>
    <property type="match status" value="1"/>
</dbReference>
<dbReference type="SMART" id="SM00825">
    <property type="entry name" value="PKS_KS"/>
    <property type="match status" value="1"/>
</dbReference>
<dbReference type="CDD" id="cd08953">
    <property type="entry name" value="KR_2_SDR_x"/>
    <property type="match status" value="1"/>
</dbReference>
<keyword evidence="3" id="KW-0808">Transferase</keyword>
<dbReference type="Gene3D" id="1.10.1240.100">
    <property type="match status" value="1"/>
</dbReference>
<dbReference type="PROSITE" id="PS52004">
    <property type="entry name" value="KS3_2"/>
    <property type="match status" value="1"/>
</dbReference>
<name>A0ABW5GW36_9PSEU</name>
<dbReference type="EMBL" id="JBHUKU010000029">
    <property type="protein sequence ID" value="MFD2465168.1"/>
    <property type="molecule type" value="Genomic_DNA"/>
</dbReference>
<feature type="region of interest" description="Disordered" evidence="4">
    <location>
        <begin position="1239"/>
        <end position="1259"/>
    </location>
</feature>
<evidence type="ECO:0000259" key="6">
    <source>
        <dbReference type="PROSITE" id="PS52004"/>
    </source>
</evidence>
<keyword evidence="8" id="KW-1185">Reference proteome</keyword>
<dbReference type="Pfam" id="PF08659">
    <property type="entry name" value="KR"/>
    <property type="match status" value="1"/>
</dbReference>
<evidence type="ECO:0000256" key="1">
    <source>
        <dbReference type="ARBA" id="ARBA00022450"/>
    </source>
</evidence>
<proteinExistence type="predicted"/>
<dbReference type="InterPro" id="IPR014030">
    <property type="entry name" value="Ketoacyl_synth_N"/>
</dbReference>
<accession>A0ABW5GW36</accession>
<keyword evidence="1" id="KW-0596">Phosphopantetheine</keyword>
<dbReference type="InterPro" id="IPR006162">
    <property type="entry name" value="Ppantetheine_attach_site"/>
</dbReference>
<dbReference type="Gene3D" id="3.30.70.3290">
    <property type="match status" value="1"/>
</dbReference>